<keyword evidence="5" id="KW-1185">Reference proteome</keyword>
<dbReference type="PANTHER" id="PTHR33116">
    <property type="entry name" value="REVERSE TRANSCRIPTASE ZINC-BINDING DOMAIN-CONTAINING PROTEIN-RELATED-RELATED"/>
    <property type="match status" value="1"/>
</dbReference>
<reference evidence="4" key="2">
    <citation type="submission" date="2021-03" db="UniProtKB">
        <authorList>
            <consortium name="EnsemblPlants"/>
        </authorList>
    </citation>
    <scope>IDENTIFICATION</scope>
</reference>
<organism evidence="4 5">
    <name type="scientific">Cannabis sativa</name>
    <name type="common">Hemp</name>
    <name type="synonym">Marijuana</name>
    <dbReference type="NCBI Taxonomy" id="3483"/>
    <lineage>
        <taxon>Eukaryota</taxon>
        <taxon>Viridiplantae</taxon>
        <taxon>Streptophyta</taxon>
        <taxon>Embryophyta</taxon>
        <taxon>Tracheophyta</taxon>
        <taxon>Spermatophyta</taxon>
        <taxon>Magnoliopsida</taxon>
        <taxon>eudicotyledons</taxon>
        <taxon>Gunneridae</taxon>
        <taxon>Pentapetalae</taxon>
        <taxon>rosids</taxon>
        <taxon>fabids</taxon>
        <taxon>Rosales</taxon>
        <taxon>Cannabaceae</taxon>
        <taxon>Cannabis</taxon>
    </lineage>
</organism>
<dbReference type="Pfam" id="PF14392">
    <property type="entry name" value="zf-CCHC_4"/>
    <property type="match status" value="1"/>
</dbReference>
<dbReference type="CDD" id="cd06222">
    <property type="entry name" value="RNase_H_like"/>
    <property type="match status" value="1"/>
</dbReference>
<keyword evidence="1" id="KW-0863">Zinc-finger</keyword>
<dbReference type="InterPro" id="IPR000477">
    <property type="entry name" value="RT_dom"/>
</dbReference>
<evidence type="ECO:0000313" key="5">
    <source>
        <dbReference type="Proteomes" id="UP000596661"/>
    </source>
</evidence>
<protein>
    <recommendedName>
        <fullName evidence="6">Reverse transcriptase domain-containing protein</fullName>
    </recommendedName>
</protein>
<dbReference type="Gene3D" id="3.30.420.10">
    <property type="entry name" value="Ribonuclease H-like superfamily/Ribonuclease H"/>
    <property type="match status" value="1"/>
</dbReference>
<evidence type="ECO:0000313" key="4">
    <source>
        <dbReference type="EnsemblPlants" id="cds.evm.model.06.1326"/>
    </source>
</evidence>
<dbReference type="GO" id="GO:0003676">
    <property type="term" value="F:nucleic acid binding"/>
    <property type="evidence" value="ECO:0007669"/>
    <property type="project" value="InterPro"/>
</dbReference>
<dbReference type="InterPro" id="IPR012337">
    <property type="entry name" value="RNaseH-like_sf"/>
</dbReference>
<dbReference type="SUPFAM" id="SSF56219">
    <property type="entry name" value="DNase I-like"/>
    <property type="match status" value="1"/>
</dbReference>
<evidence type="ECO:0008006" key="6">
    <source>
        <dbReference type="Google" id="ProtNLM"/>
    </source>
</evidence>
<dbReference type="InterPro" id="IPR025836">
    <property type="entry name" value="Zn_knuckle_CX2CX4HX4C"/>
</dbReference>
<proteinExistence type="predicted"/>
<dbReference type="PROSITE" id="PS50158">
    <property type="entry name" value="ZF_CCHC"/>
    <property type="match status" value="1"/>
</dbReference>
<dbReference type="Gene3D" id="3.60.10.10">
    <property type="entry name" value="Endonuclease/exonuclease/phosphatase"/>
    <property type="match status" value="1"/>
</dbReference>
<dbReference type="InterPro" id="IPR044730">
    <property type="entry name" value="RNase_H-like_dom_plant"/>
</dbReference>
<reference evidence="4" key="1">
    <citation type="submission" date="2018-11" db="EMBL/GenBank/DDBJ databases">
        <authorList>
            <person name="Grassa J C."/>
        </authorList>
    </citation>
    <scope>NUCLEOTIDE SEQUENCE [LARGE SCALE GENOMIC DNA]</scope>
</reference>
<sequence length="1999" mass="223942">MEVVIATKPSAKGKCYSCSEATVTLSPSASSLKALTTFCLFGKVVAPMSVDVATVTDFVKKTWHNNVSIVAIPGEALNSNHFELGFNDEEDRSWALEMGPWCVRGYTFVLQAWSPRDEGRLHFNHLNLYIQLHNLPHEYFSVDNGKLLGSLAGEVIKVEFDEAKPVSWSDFLRVRVVIDIAKPLHSGCFFEVSSGVKKWIQFKFERIGIFCYNCGCLGHQRRGCALSTPVTVEKGNGIPFPLFGPWLSTSSTYLDVFSGANSFVPNRASSVIPPPSHFSGGAPKEVTGSGFAGTNHPGFKVGGFSRLTKKVTRRSPVLLEKSKSAAWVPKSKLGVDEAKISGFGNGVQAISLEQVKGSDLIPHLSLRKPFDRSSFNVKNLNMVCVPEAVKAQNHGNINDGPNYSQLGPNFINSRVNGPDFVEAIKEGLPCVSSGPSDKVKDFKKINVDSVGPILSFNGATLKELKIGGPEIATRGPKLLMSKSTKKGRIASSSIDCHGLHTILGSIGPSQDSVEGQDLLSGFEEKQALNSFFQAQETMLQELKHFGNLDLYEIRKLGGDIGIKPTSETNERTTPFKKRKFFESSASLCSRPHKIIRRHPGVVRDFPWDTVENEKGDKVAVEEPSEDTACSLYSLEGVLKNPLVGSFLIDDADSSESVHFGTPVEENESLIRSRSPDFVFLTELKVDAAPLVRSLKSLHFYFNIFVPPIGIAGGIILLWKIGFSFECLSCSRNHISGIVYSDPPTHPWLLSCVYGPPYFHAKKRFWTDLMKIGDRFGGPWLILGDTNFVLSNSERQGSSGTDQFIPFISNLVDSRGLINLNIQGDRMTWDNHRAGRNHVKSALDKGIVNGAWLNLFPKAVIYSSQTCNSDHRPLCLLTNGMEGRVKRDFKFEEGWTRDERSSLVVDQAWNSVVHSWAPARAFKRVGATRVALSHWNRTQYGKLDTTINDLERRLNWIQSLPTGSRDWNSECSLRRSLNEALHRKDMYWKQRARVSWIKEGDKCSKFFFLSATIRHRRNAIESILNQDGEWISNRASIGLEFMNFFSGIFNGSDNGQVLNCSHLFQERIQEEEKEELVKCPSPEEIKNTLFGMGNHKAPGPDGMSVLFFKHYWNTVGDDFCNAVSDFFVTGNMHRGINSTNIVLIPKIPNPTRPNHFRPISLCNVLYKVISKIIANRIKPILPAIICPTQAAFLPGRNIQDNNVIVQEIIHSFKRKKGKEGLFAIKIDLVKAYDRLSWNFIDHVLSCYGIPQQFRRWISQCLSTTTLNICLNGGKVGSIKPSCGLRQGDPLSPYLFIWAAEVLSRLLGNALAQGDILGIRLSRGGPVLSHIFFADDLILVGRANVREAEGVWHCLQQFCTWSGQQVNRLKTTIFFSKNTPQSMKRGIKEKLGIGSPIGYIKYLGLPLFRSRQKDADFNFIIENLTSKLQGWKAKTLSKAGRATLIKSVGLSMPMYAMQTTKLSNRLVSKIDGMVRDFWWGFDKGNHGMHLRAWDKLCLPKSHGGLGFRKTKEMNLAFLAKWGWKLLIGCNSLCCRILEAKYLKGKEFLNHSFKSSDSWFWKSVVRANVILRKGACRLIADGQDTRIWKDPWIPHGKDFFPKPVGSVRNEDAKVAELLLPNGMWDIHKLNALFDREMVTAILKGGHPSAQGLDRWVWTLERSGQFSCKSAYLAQALERAPPCEVAPSLWNKLWNSKILERHKMLWWCILSKALPLRAVIHSRFPIEDTNCPLCGRGEETFEHLFLTCEVAFHLWKFSPWGIYPVCNTGIRPWDWVKFIWDLKHKGVNVDDVFLYASITVDTIWRIRNDKVHNNSPVDVNRCIDSICISYADFHATIFPPPSPYQPQDWEPPPLDWIKLNCDVKVGLDSMCSAVVARDHLGRVLRIATARLGFADALCGEAAACCLAIETALDLKANFVIVENDSSVVINALNGKAPHWALVNYISFCNRSSPLFSSCNFSYVSRICNFAAHNVARWAFTHNIFGVIPVSSIPENLLCNDREV</sequence>
<dbReference type="CDD" id="cd01650">
    <property type="entry name" value="RT_nLTR_like"/>
    <property type="match status" value="1"/>
</dbReference>
<name>A0A803PU01_CANSA</name>
<dbReference type="Pfam" id="PF13966">
    <property type="entry name" value="zf-RVT"/>
    <property type="match status" value="1"/>
</dbReference>
<dbReference type="SUPFAM" id="SSF53098">
    <property type="entry name" value="Ribonuclease H-like"/>
    <property type="match status" value="1"/>
</dbReference>
<dbReference type="InterPro" id="IPR036397">
    <property type="entry name" value="RNaseH_sf"/>
</dbReference>
<feature type="domain" description="Reverse transcriptase" evidence="3">
    <location>
        <begin position="1124"/>
        <end position="1405"/>
    </location>
</feature>
<dbReference type="SUPFAM" id="SSF56672">
    <property type="entry name" value="DNA/RNA polymerases"/>
    <property type="match status" value="1"/>
</dbReference>
<dbReference type="Pfam" id="PF00078">
    <property type="entry name" value="RVT_1"/>
    <property type="match status" value="1"/>
</dbReference>
<dbReference type="PANTHER" id="PTHR33116:SF86">
    <property type="entry name" value="REVERSE TRANSCRIPTASE DOMAIN-CONTAINING PROTEIN"/>
    <property type="match status" value="1"/>
</dbReference>
<dbReference type="GO" id="GO:0008270">
    <property type="term" value="F:zinc ion binding"/>
    <property type="evidence" value="ECO:0007669"/>
    <property type="project" value="UniProtKB-KW"/>
</dbReference>
<dbReference type="Gramene" id="evm.model.06.1326">
    <property type="protein sequence ID" value="cds.evm.model.06.1326"/>
    <property type="gene ID" value="evm.TU.06.1326"/>
</dbReference>
<evidence type="ECO:0000259" key="2">
    <source>
        <dbReference type="PROSITE" id="PS50158"/>
    </source>
</evidence>
<keyword evidence="1" id="KW-0479">Metal-binding</keyword>
<evidence type="ECO:0000259" key="3">
    <source>
        <dbReference type="PROSITE" id="PS50878"/>
    </source>
</evidence>
<dbReference type="PROSITE" id="PS50878">
    <property type="entry name" value="RT_POL"/>
    <property type="match status" value="1"/>
</dbReference>
<dbReference type="InterPro" id="IPR001878">
    <property type="entry name" value="Znf_CCHC"/>
</dbReference>
<accession>A0A803PU01</accession>
<dbReference type="Pfam" id="PF03372">
    <property type="entry name" value="Exo_endo_phos"/>
    <property type="match status" value="1"/>
</dbReference>
<feature type="domain" description="CCHC-type" evidence="2">
    <location>
        <begin position="211"/>
        <end position="224"/>
    </location>
</feature>
<dbReference type="InterPro" id="IPR036691">
    <property type="entry name" value="Endo/exonu/phosph_ase_sf"/>
</dbReference>
<dbReference type="InterPro" id="IPR002156">
    <property type="entry name" value="RNaseH_domain"/>
</dbReference>
<evidence type="ECO:0000256" key="1">
    <source>
        <dbReference type="PROSITE-ProRule" id="PRU00047"/>
    </source>
</evidence>
<dbReference type="Pfam" id="PF14111">
    <property type="entry name" value="DUF4283"/>
    <property type="match status" value="1"/>
</dbReference>
<dbReference type="GO" id="GO:0004523">
    <property type="term" value="F:RNA-DNA hybrid ribonuclease activity"/>
    <property type="evidence" value="ECO:0007669"/>
    <property type="project" value="InterPro"/>
</dbReference>
<dbReference type="InterPro" id="IPR025558">
    <property type="entry name" value="DUF4283"/>
</dbReference>
<dbReference type="InterPro" id="IPR026960">
    <property type="entry name" value="RVT-Znf"/>
</dbReference>
<dbReference type="Proteomes" id="UP000596661">
    <property type="component" value="Chromosome 6"/>
</dbReference>
<dbReference type="InterPro" id="IPR005135">
    <property type="entry name" value="Endo/exonuclease/phosphatase"/>
</dbReference>
<keyword evidence="1" id="KW-0862">Zinc</keyword>
<dbReference type="Pfam" id="PF13456">
    <property type="entry name" value="RVT_3"/>
    <property type="match status" value="1"/>
</dbReference>
<dbReference type="EMBL" id="UZAU01000603">
    <property type="status" value="NOT_ANNOTATED_CDS"/>
    <property type="molecule type" value="Genomic_DNA"/>
</dbReference>
<dbReference type="InterPro" id="IPR043502">
    <property type="entry name" value="DNA/RNA_pol_sf"/>
</dbReference>
<dbReference type="EnsemblPlants" id="evm.model.06.1326">
    <property type="protein sequence ID" value="cds.evm.model.06.1326"/>
    <property type="gene ID" value="evm.TU.06.1326"/>
</dbReference>